<feature type="transmembrane region" description="Helical" evidence="1">
    <location>
        <begin position="25"/>
        <end position="50"/>
    </location>
</feature>
<feature type="transmembrane region" description="Helical" evidence="1">
    <location>
        <begin position="201"/>
        <end position="224"/>
    </location>
</feature>
<keyword evidence="1" id="KW-1133">Transmembrane helix</keyword>
<keyword evidence="1" id="KW-0472">Membrane</keyword>
<dbReference type="AlphaFoldDB" id="A0A1I7XXC7"/>
<feature type="transmembrane region" description="Helical" evidence="1">
    <location>
        <begin position="164"/>
        <end position="189"/>
    </location>
</feature>
<proteinExistence type="predicted"/>
<evidence type="ECO:0000256" key="1">
    <source>
        <dbReference type="SAM" id="Phobius"/>
    </source>
</evidence>
<dbReference type="Pfam" id="PF10318">
    <property type="entry name" value="7TM_GPCR_Srh"/>
    <property type="match status" value="1"/>
</dbReference>
<dbReference type="InterPro" id="IPR019422">
    <property type="entry name" value="7TM_GPCR_serpentine_rcpt_Srh"/>
</dbReference>
<protein>
    <submittedName>
        <fullName evidence="3">G_PROTEIN_RECEP_F1_2 domain-containing protein</fullName>
    </submittedName>
</protein>
<feature type="transmembrane region" description="Helical" evidence="1">
    <location>
        <begin position="119"/>
        <end position="143"/>
    </location>
</feature>
<sequence length="260" mass="29409">MMPALCFRMDGLISYALKTEEQRSMYFTAILITVVNCCLSFVTTFIYRYVTLAFGSTISRYYKYFGYVSCVVGHFILAVAVAFLFKLWLIPVNEYPVDELPEKTENLFCYHPEGLKLALVKYCLLTCYAGVILAIVLFAGLSVRELRTKRHHLERNTLNMQKEVLNSLLIITGIALLFGGVPVFVYTFYITHSKLPLALEVASATTLIALNYGTIYVVLVLFLFRSYRKVLCNIVGSFKNIFVNVNHPSSSITRAIHAVA</sequence>
<evidence type="ECO:0000313" key="3">
    <source>
        <dbReference type="WBParaSite" id="L893_g10552.t1"/>
    </source>
</evidence>
<reference evidence="3" key="1">
    <citation type="submission" date="2016-11" db="UniProtKB">
        <authorList>
            <consortium name="WormBaseParasite"/>
        </authorList>
    </citation>
    <scope>IDENTIFICATION</scope>
</reference>
<keyword evidence="1" id="KW-0812">Transmembrane</keyword>
<organism evidence="2 3">
    <name type="scientific">Steinernema glaseri</name>
    <dbReference type="NCBI Taxonomy" id="37863"/>
    <lineage>
        <taxon>Eukaryota</taxon>
        <taxon>Metazoa</taxon>
        <taxon>Ecdysozoa</taxon>
        <taxon>Nematoda</taxon>
        <taxon>Chromadorea</taxon>
        <taxon>Rhabditida</taxon>
        <taxon>Tylenchina</taxon>
        <taxon>Panagrolaimomorpha</taxon>
        <taxon>Strongyloidoidea</taxon>
        <taxon>Steinernematidae</taxon>
        <taxon>Steinernema</taxon>
    </lineage>
</organism>
<feature type="transmembrane region" description="Helical" evidence="1">
    <location>
        <begin position="62"/>
        <end position="85"/>
    </location>
</feature>
<name>A0A1I7XXC7_9BILA</name>
<dbReference type="Proteomes" id="UP000095287">
    <property type="component" value="Unplaced"/>
</dbReference>
<dbReference type="WBParaSite" id="L893_g10552.t1">
    <property type="protein sequence ID" value="L893_g10552.t1"/>
    <property type="gene ID" value="L893_g10552"/>
</dbReference>
<accession>A0A1I7XXC7</accession>
<keyword evidence="2" id="KW-1185">Reference proteome</keyword>
<evidence type="ECO:0000313" key="2">
    <source>
        <dbReference type="Proteomes" id="UP000095287"/>
    </source>
</evidence>